<dbReference type="PANTHER" id="PTHR12415">
    <property type="entry name" value="TYROSYL-DNA PHOSPHODIESTERASE 1"/>
    <property type="match status" value="1"/>
</dbReference>
<dbReference type="Gene3D" id="3.30.870.10">
    <property type="entry name" value="Endonuclease Chain A"/>
    <property type="match status" value="2"/>
</dbReference>
<protein>
    <recommendedName>
        <fullName evidence="15">Tyrosyl-DNA phosphodiesterase 1</fullName>
    </recommendedName>
</protein>
<keyword evidence="8" id="KW-0539">Nucleus</keyword>
<dbReference type="OrthoDB" id="47785at2759"/>
<comment type="similarity">
    <text evidence="2">Belongs to the tyrosyl-DNA phosphodiesterase family.</text>
</comment>
<evidence type="ECO:0000256" key="8">
    <source>
        <dbReference type="ARBA" id="ARBA00023242"/>
    </source>
</evidence>
<feature type="region of interest" description="Disordered" evidence="12">
    <location>
        <begin position="305"/>
        <end position="332"/>
    </location>
</feature>
<evidence type="ECO:0000313" key="14">
    <source>
        <dbReference type="Proteomes" id="UP001153076"/>
    </source>
</evidence>
<feature type="binding site" evidence="10">
    <location>
        <position position="486"/>
    </location>
    <ligand>
        <name>substrate</name>
    </ligand>
</feature>
<organism evidence="13 14">
    <name type="scientific">Carnegiea gigantea</name>
    <dbReference type="NCBI Taxonomy" id="171969"/>
    <lineage>
        <taxon>Eukaryota</taxon>
        <taxon>Viridiplantae</taxon>
        <taxon>Streptophyta</taxon>
        <taxon>Embryophyta</taxon>
        <taxon>Tracheophyta</taxon>
        <taxon>Spermatophyta</taxon>
        <taxon>Magnoliopsida</taxon>
        <taxon>eudicotyledons</taxon>
        <taxon>Gunneridae</taxon>
        <taxon>Pentapetalae</taxon>
        <taxon>Caryophyllales</taxon>
        <taxon>Cactineae</taxon>
        <taxon>Cactaceae</taxon>
        <taxon>Cactoideae</taxon>
        <taxon>Echinocereeae</taxon>
        <taxon>Carnegiea</taxon>
    </lineage>
</organism>
<evidence type="ECO:0000256" key="6">
    <source>
        <dbReference type="ARBA" id="ARBA00022839"/>
    </source>
</evidence>
<reference evidence="13" key="1">
    <citation type="submission" date="2022-04" db="EMBL/GenBank/DDBJ databases">
        <title>Carnegiea gigantea Genome sequencing and assembly v2.</title>
        <authorList>
            <person name="Copetti D."/>
            <person name="Sanderson M.J."/>
            <person name="Burquez A."/>
            <person name="Wojciechowski M.F."/>
        </authorList>
    </citation>
    <scope>NUCLEOTIDE SEQUENCE</scope>
    <source>
        <strain evidence="13">SGP5-SGP5p</strain>
        <tissue evidence="13">Aerial part</tissue>
    </source>
</reference>
<dbReference type="EMBL" id="JAKOGI010000650">
    <property type="protein sequence ID" value="KAJ8431955.1"/>
    <property type="molecule type" value="Genomic_DNA"/>
</dbReference>
<dbReference type="GO" id="GO:0004527">
    <property type="term" value="F:exonuclease activity"/>
    <property type="evidence" value="ECO:0007669"/>
    <property type="project" value="UniProtKB-KW"/>
</dbReference>
<evidence type="ECO:0000256" key="5">
    <source>
        <dbReference type="ARBA" id="ARBA00022801"/>
    </source>
</evidence>
<dbReference type="CDD" id="cd09122">
    <property type="entry name" value="PLDc_Tdp1_1"/>
    <property type="match status" value="1"/>
</dbReference>
<evidence type="ECO:0000256" key="3">
    <source>
        <dbReference type="ARBA" id="ARBA00022722"/>
    </source>
</evidence>
<evidence type="ECO:0000256" key="7">
    <source>
        <dbReference type="ARBA" id="ARBA00023204"/>
    </source>
</evidence>
<evidence type="ECO:0000256" key="9">
    <source>
        <dbReference type="PIRSR" id="PIRSR610347-1"/>
    </source>
</evidence>
<evidence type="ECO:0000256" key="12">
    <source>
        <dbReference type="SAM" id="MobiDB-lite"/>
    </source>
</evidence>
<dbReference type="PANTHER" id="PTHR12415:SF0">
    <property type="entry name" value="TYROSYL-DNA PHOSPHODIESTERASE 1"/>
    <property type="match status" value="1"/>
</dbReference>
<keyword evidence="5" id="KW-0378">Hydrolase</keyword>
<dbReference type="GO" id="GO:0005634">
    <property type="term" value="C:nucleus"/>
    <property type="evidence" value="ECO:0007669"/>
    <property type="project" value="UniProtKB-SubCell"/>
</dbReference>
<comment type="caution">
    <text evidence="13">The sequence shown here is derived from an EMBL/GenBank/DDBJ whole genome shotgun (WGS) entry which is preliminary data.</text>
</comment>
<accession>A0A9Q1Q8H9</accession>
<dbReference type="FunFam" id="3.30.870.10:FF:000028">
    <property type="entry name" value="Tyrosyl-DNA phosphodiesterase 1"/>
    <property type="match status" value="1"/>
</dbReference>
<dbReference type="SUPFAM" id="SSF56024">
    <property type="entry name" value="Phospholipase D/nuclease"/>
    <property type="match status" value="2"/>
</dbReference>
<evidence type="ECO:0008006" key="15">
    <source>
        <dbReference type="Google" id="ProtNLM"/>
    </source>
</evidence>
<dbReference type="GO" id="GO:0003697">
    <property type="term" value="F:single-stranded DNA binding"/>
    <property type="evidence" value="ECO:0007669"/>
    <property type="project" value="TreeGrafter"/>
</dbReference>
<evidence type="ECO:0000256" key="2">
    <source>
        <dbReference type="ARBA" id="ARBA00010205"/>
    </source>
</evidence>
<dbReference type="GO" id="GO:0003690">
    <property type="term" value="F:double-stranded DNA binding"/>
    <property type="evidence" value="ECO:0007669"/>
    <property type="project" value="TreeGrafter"/>
</dbReference>
<keyword evidence="14" id="KW-1185">Reference proteome</keyword>
<evidence type="ECO:0000256" key="11">
    <source>
        <dbReference type="PIRSR" id="PIRSR610347-3"/>
    </source>
</evidence>
<dbReference type="Proteomes" id="UP001153076">
    <property type="component" value="Unassembled WGS sequence"/>
</dbReference>
<sequence>MRDCAAVDLRCWARREAHEGRPPIRSCPDLIYSLSVSTLSVSSSLIPTHPFPNRVPLPPRLSLKFSLFFCLHWHAAVDPPMAPSQVGVLIPLNKSFEKDNSLPELQVLEGENVVGRDNVPVSDKRLSRKHLTLTASADVADGFADLLVEARAEQIEDNDSTDTNEGVSVEIFMCNPLYVDGVKKHFILWYTYPQSSCGPFYSGFIILAGLLVSDGAEMAQPRRCYNIQMVLHINNDVCLAVDFIFGSSCLITWQEGMNPVVINSGGQRRILSSGEKATIKSCDVIELIPGSYYFKYVSDQRKFSRASNKSGDDGGHENAGLGTKRARESNAGASPGCLMVQHGSKSKVKEDCSSIRNNLNGQYKTADASPSTKIEEALRHFHVSDDKLPLTFRLMRVQGLPEWANTSCVSIGDVIKGDVLLAILSNYMVDMEWLLSACPTLQRVPQVLVVHGESDGTLEYMKKTKPSNWIMHKPPLPISYGTHHSKAMLLVYPRGVRVIVHTANLIHVDWNNKSQGLWMQDFPWKGQHGACNGSDFERDLVDYLQALKLPEFTADLQALGRFKIDASFFKKFDYGHAAVRLIASVPGYHSGTHLKKWGHMKLRSVLEGHAFDEEFRRSPLVYQFSSLGSLDEKWMNELRSSMSSGLSADKTPLGLGEPLIIWPTVEDVRWSLEGYAAGSCIPSPVKNVEKEFLKKYWARWKATYTGRWNYSRAMPHIKTFARYNANLSKAAWGALQKNNSQLMIRSYEDKTRPVDHPVRKTKLVSLAWSGRANPDSDYEIVPLPVPYELPPRLYSSQVRFILSCQCMAENKDKSNWFGIAK</sequence>
<keyword evidence="4" id="KW-0227">DNA damage</keyword>
<dbReference type="GO" id="GO:0006281">
    <property type="term" value="P:DNA repair"/>
    <property type="evidence" value="ECO:0007669"/>
    <property type="project" value="UniProtKB-KW"/>
</dbReference>
<evidence type="ECO:0000256" key="1">
    <source>
        <dbReference type="ARBA" id="ARBA00004123"/>
    </source>
</evidence>
<keyword evidence="6" id="KW-0269">Exonuclease</keyword>
<feature type="site" description="Interaction with DNA" evidence="11">
    <location>
        <position position="728"/>
    </location>
</feature>
<comment type="subcellular location">
    <subcellularLocation>
        <location evidence="1">Nucleus</location>
    </subcellularLocation>
</comment>
<evidence type="ECO:0000313" key="13">
    <source>
        <dbReference type="EMBL" id="KAJ8431955.1"/>
    </source>
</evidence>
<gene>
    <name evidence="13" type="ORF">Cgig2_024266</name>
</gene>
<dbReference type="Pfam" id="PF06087">
    <property type="entry name" value="Tyr-DNA_phospho"/>
    <property type="match status" value="1"/>
</dbReference>
<name>A0A9Q1Q8H9_9CARY</name>
<proteinExistence type="inferred from homology"/>
<dbReference type="AlphaFoldDB" id="A0A9Q1Q8H9"/>
<feature type="active site" description="Proton donor/acceptor" evidence="9">
    <location>
        <position position="716"/>
    </location>
</feature>
<dbReference type="InterPro" id="IPR010347">
    <property type="entry name" value="Tdp1"/>
</dbReference>
<dbReference type="GO" id="GO:0017005">
    <property type="term" value="F:3'-tyrosyl-DNA phosphodiesterase activity"/>
    <property type="evidence" value="ECO:0007669"/>
    <property type="project" value="TreeGrafter"/>
</dbReference>
<evidence type="ECO:0000256" key="4">
    <source>
        <dbReference type="ARBA" id="ARBA00022763"/>
    </source>
</evidence>
<keyword evidence="3" id="KW-0540">Nuclease</keyword>
<keyword evidence="7" id="KW-0234">DNA repair</keyword>
<evidence type="ECO:0000256" key="10">
    <source>
        <dbReference type="PIRSR" id="PIRSR610347-2"/>
    </source>
</evidence>
<feature type="binding site" evidence="10">
    <location>
        <position position="718"/>
    </location>
    <ligand>
        <name>substrate</name>
    </ligand>
</feature>
<feature type="active site" description="Nucleophile" evidence="9">
    <location>
        <position position="484"/>
    </location>
</feature>